<dbReference type="RefSeq" id="WP_216477402.1">
    <property type="nucleotide sequence ID" value="NZ_JAHLQJ010000003.1"/>
</dbReference>
<accession>A0ABS6FNH9</accession>
<feature type="region of interest" description="Disordered" evidence="1">
    <location>
        <begin position="123"/>
        <end position="146"/>
    </location>
</feature>
<protein>
    <submittedName>
        <fullName evidence="3">Helix-turn-helix domain-containing protein</fullName>
    </submittedName>
</protein>
<dbReference type="PROSITE" id="PS50994">
    <property type="entry name" value="INTEGRASE"/>
    <property type="match status" value="1"/>
</dbReference>
<evidence type="ECO:0000259" key="2">
    <source>
        <dbReference type="PROSITE" id="PS50994"/>
    </source>
</evidence>
<keyword evidence="4" id="KW-1185">Reference proteome</keyword>
<reference evidence="3 4" key="1">
    <citation type="submission" date="2021-06" db="EMBL/GenBank/DDBJ databases">
        <authorList>
            <person name="Sun Q."/>
            <person name="Li D."/>
        </authorList>
    </citation>
    <scope>NUCLEOTIDE SEQUENCE [LARGE SCALE GENOMIC DNA]</scope>
    <source>
        <strain evidence="3 4">MSJ-6</strain>
    </source>
</reference>
<sequence>MNEQQKYQILLHGITGNNVSRTCREFGISRTLYYRWYKAYAEQGMEGLAEAPRRPVMPNQVDRRTEKAILAHVARHPQDGPKRISYELENEGIIVGETGIYNVLRRQGLNCRSERERFAREIKEHRKKGRRSEAKASRTEAAGRNVPRQKKLDYKLKLQEHARPGYICYQAIQYLGKLPGAGKVYQYIVLDSYSRLAIMKLYPRRSADDLMDFMKMRIIPLLKTFDLSIDHLVTNSGQEFATSWERGNHKYTNYLHKLGITQEVFAAGRQDVFQPLHEFTALLAREFYKPQISRLASEEEAVSLDRLEQRLNEYLNFYNYNRPLDQGANRGRIPTDIVLGFRDASEPLPLWLFTRR</sequence>
<name>A0ABS6FNH9_9BACL</name>
<comment type="caution">
    <text evidence="3">The sequence shown here is derived from an EMBL/GenBank/DDBJ whole genome shotgun (WGS) entry which is preliminary data.</text>
</comment>
<evidence type="ECO:0000313" key="4">
    <source>
        <dbReference type="Proteomes" id="UP000743001"/>
    </source>
</evidence>
<dbReference type="Pfam" id="PF13565">
    <property type="entry name" value="HTH_32"/>
    <property type="match status" value="1"/>
</dbReference>
<dbReference type="InterPro" id="IPR001584">
    <property type="entry name" value="Integrase_cat-core"/>
</dbReference>
<gene>
    <name evidence="3" type="ORF">KQJ23_04020</name>
</gene>
<proteinExistence type="predicted"/>
<evidence type="ECO:0000256" key="1">
    <source>
        <dbReference type="SAM" id="MobiDB-lite"/>
    </source>
</evidence>
<dbReference type="Proteomes" id="UP000743001">
    <property type="component" value="Unassembled WGS sequence"/>
</dbReference>
<feature type="domain" description="Integrase catalytic" evidence="2">
    <location>
        <begin position="160"/>
        <end position="342"/>
    </location>
</feature>
<dbReference type="EMBL" id="JAHLQJ010000003">
    <property type="protein sequence ID" value="MBU5670993.1"/>
    <property type="molecule type" value="Genomic_DNA"/>
</dbReference>
<evidence type="ECO:0000313" key="3">
    <source>
        <dbReference type="EMBL" id="MBU5670993.1"/>
    </source>
</evidence>
<organism evidence="3 4">
    <name type="scientific">Paenibacillus brevis</name>
    <dbReference type="NCBI Taxonomy" id="2841508"/>
    <lineage>
        <taxon>Bacteria</taxon>
        <taxon>Bacillati</taxon>
        <taxon>Bacillota</taxon>
        <taxon>Bacilli</taxon>
        <taxon>Bacillales</taxon>
        <taxon>Paenibacillaceae</taxon>
        <taxon>Paenibacillus</taxon>
    </lineage>
</organism>